<accession>A0A3A4R1J8</accession>
<dbReference type="InterPro" id="IPR002347">
    <property type="entry name" value="SDR_fam"/>
</dbReference>
<reference evidence="3 4" key="1">
    <citation type="journal article" date="2017" name="ISME J.">
        <title>Energy and carbon metabolisms in a deep terrestrial subsurface fluid microbial community.</title>
        <authorList>
            <person name="Momper L."/>
            <person name="Jungbluth S.P."/>
            <person name="Lee M.D."/>
            <person name="Amend J.P."/>
        </authorList>
    </citation>
    <scope>NUCLEOTIDE SEQUENCE [LARGE SCALE GENOMIC DNA]</scope>
    <source>
        <strain evidence="3">SURF_26</strain>
    </source>
</reference>
<dbReference type="Proteomes" id="UP000266426">
    <property type="component" value="Unassembled WGS sequence"/>
</dbReference>
<comment type="caution">
    <text evidence="3">The sequence shown here is derived from an EMBL/GenBank/DDBJ whole genome shotgun (WGS) entry which is preliminary data.</text>
</comment>
<dbReference type="SUPFAM" id="SSF51735">
    <property type="entry name" value="NAD(P)-binding Rossmann-fold domains"/>
    <property type="match status" value="1"/>
</dbReference>
<dbReference type="GO" id="GO:0016616">
    <property type="term" value="F:oxidoreductase activity, acting on the CH-OH group of donors, NAD or NADP as acceptor"/>
    <property type="evidence" value="ECO:0007669"/>
    <property type="project" value="TreeGrafter"/>
</dbReference>
<dbReference type="AlphaFoldDB" id="A0A3A4R1J8"/>
<dbReference type="PANTHER" id="PTHR42760:SF115">
    <property type="entry name" value="3-OXOACYL-[ACYL-CARRIER-PROTEIN] REDUCTASE FABG"/>
    <property type="match status" value="1"/>
</dbReference>
<dbReference type="PRINTS" id="PR00081">
    <property type="entry name" value="GDHRDH"/>
</dbReference>
<organism evidence="3 4">
    <name type="scientific">Candidatus Auribacter fodinae</name>
    <dbReference type="NCBI Taxonomy" id="2093366"/>
    <lineage>
        <taxon>Bacteria</taxon>
        <taxon>Pseudomonadati</taxon>
        <taxon>Candidatus Auribacterota</taxon>
        <taxon>Candidatus Auribacteria</taxon>
        <taxon>Candidatus Auribacterales</taxon>
        <taxon>Candidatus Auribacteraceae</taxon>
        <taxon>Candidatus Auribacter</taxon>
    </lineage>
</organism>
<proteinExistence type="inferred from homology"/>
<name>A0A3A4R1J8_9BACT</name>
<dbReference type="InterPro" id="IPR036291">
    <property type="entry name" value="NAD(P)-bd_dom_sf"/>
</dbReference>
<comment type="similarity">
    <text evidence="1">Belongs to the short-chain dehydrogenases/reductases (SDR) family.</text>
</comment>
<evidence type="ECO:0000313" key="4">
    <source>
        <dbReference type="Proteomes" id="UP000266426"/>
    </source>
</evidence>
<evidence type="ECO:0000256" key="2">
    <source>
        <dbReference type="ARBA" id="ARBA00023002"/>
    </source>
</evidence>
<dbReference type="FunFam" id="3.40.50.720:FF:000084">
    <property type="entry name" value="Short-chain dehydrogenase reductase"/>
    <property type="match status" value="1"/>
</dbReference>
<dbReference type="Pfam" id="PF13561">
    <property type="entry name" value="adh_short_C2"/>
    <property type="match status" value="1"/>
</dbReference>
<protein>
    <submittedName>
        <fullName evidence="3">SDR family oxidoreductase</fullName>
    </submittedName>
</protein>
<dbReference type="PRINTS" id="PR00080">
    <property type="entry name" value="SDRFAMILY"/>
</dbReference>
<gene>
    <name evidence="3" type="ORF">C4541_12855</name>
</gene>
<evidence type="ECO:0000256" key="1">
    <source>
        <dbReference type="ARBA" id="ARBA00006484"/>
    </source>
</evidence>
<sequence>MKRLDTKTAVIFGATGGIGGAIARGFVQEGATVIPVSRNEESVRAAVSELNALGNRFTEIICCDVTRQDQVEQVCARTAELFGRIDIMACVSGAYIKKPATDISLDEWNTVLNTNLTGTFITNQAAGKYMLKQGKGSIINIGSLGSDVALSNTLPYCASKAGVVMVTKCLSSEWAGSGVRVNTIIPGVFPTNLNRKALSDPVRVENIIKRTPIKRLGAVDELAGAAIFLASDESAFVTGIALPVDGGFLAFSGF</sequence>
<evidence type="ECO:0000313" key="3">
    <source>
        <dbReference type="EMBL" id="RJP56141.1"/>
    </source>
</evidence>
<dbReference type="EMBL" id="QZJZ01000101">
    <property type="protein sequence ID" value="RJP56141.1"/>
    <property type="molecule type" value="Genomic_DNA"/>
</dbReference>
<dbReference type="PANTHER" id="PTHR42760">
    <property type="entry name" value="SHORT-CHAIN DEHYDROGENASES/REDUCTASES FAMILY MEMBER"/>
    <property type="match status" value="1"/>
</dbReference>
<dbReference type="InterPro" id="IPR020904">
    <property type="entry name" value="Sc_DH/Rdtase_CS"/>
</dbReference>
<keyword evidence="2" id="KW-0560">Oxidoreductase</keyword>
<dbReference type="Gene3D" id="3.40.50.720">
    <property type="entry name" value="NAD(P)-binding Rossmann-like Domain"/>
    <property type="match status" value="1"/>
</dbReference>
<dbReference type="PROSITE" id="PS00061">
    <property type="entry name" value="ADH_SHORT"/>
    <property type="match status" value="1"/>
</dbReference>